<gene>
    <name evidence="3" type="ORF">RJ641_011671</name>
</gene>
<dbReference type="AlphaFoldDB" id="A0AAN8VA16"/>
<evidence type="ECO:0000256" key="1">
    <source>
        <dbReference type="SAM" id="Coils"/>
    </source>
</evidence>
<keyword evidence="4" id="KW-1185">Reference proteome</keyword>
<reference evidence="3 4" key="1">
    <citation type="submission" date="2023-12" db="EMBL/GenBank/DDBJ databases">
        <title>A high-quality genome assembly for Dillenia turbinata (Dilleniales).</title>
        <authorList>
            <person name="Chanderbali A."/>
        </authorList>
    </citation>
    <scope>NUCLEOTIDE SEQUENCE [LARGE SCALE GENOMIC DNA]</scope>
    <source>
        <strain evidence="3">LSX21</strain>
        <tissue evidence="3">Leaf</tissue>
    </source>
</reference>
<dbReference type="PANTHER" id="PTHR35164">
    <property type="entry name" value="EXPRESSED PROTEIN"/>
    <property type="match status" value="1"/>
</dbReference>
<dbReference type="Proteomes" id="UP001370490">
    <property type="component" value="Unassembled WGS sequence"/>
</dbReference>
<dbReference type="PANTHER" id="PTHR35164:SF9">
    <property type="entry name" value="EXPRESSED PROTEIN"/>
    <property type="match status" value="1"/>
</dbReference>
<feature type="compositionally biased region" description="Basic and acidic residues" evidence="2">
    <location>
        <begin position="570"/>
        <end position="587"/>
    </location>
</feature>
<comment type="caution">
    <text evidence="3">The sequence shown here is derived from an EMBL/GenBank/DDBJ whole genome shotgun (WGS) entry which is preliminary data.</text>
</comment>
<accession>A0AAN8VA16</accession>
<protein>
    <submittedName>
        <fullName evidence="3">Uncharacterized protein</fullName>
    </submittedName>
</protein>
<feature type="region of interest" description="Disordered" evidence="2">
    <location>
        <begin position="192"/>
        <end position="233"/>
    </location>
</feature>
<evidence type="ECO:0000256" key="2">
    <source>
        <dbReference type="SAM" id="MobiDB-lite"/>
    </source>
</evidence>
<proteinExistence type="predicted"/>
<dbReference type="EMBL" id="JBAMMX010000018">
    <property type="protein sequence ID" value="KAK6923367.1"/>
    <property type="molecule type" value="Genomic_DNA"/>
</dbReference>
<evidence type="ECO:0000313" key="4">
    <source>
        <dbReference type="Proteomes" id="UP001370490"/>
    </source>
</evidence>
<evidence type="ECO:0000313" key="3">
    <source>
        <dbReference type="EMBL" id="KAK6923367.1"/>
    </source>
</evidence>
<feature type="compositionally biased region" description="Polar residues" evidence="2">
    <location>
        <begin position="192"/>
        <end position="204"/>
    </location>
</feature>
<feature type="non-terminal residue" evidence="3">
    <location>
        <position position="1"/>
    </location>
</feature>
<feature type="coiled-coil region" evidence="1">
    <location>
        <begin position="34"/>
        <end position="104"/>
    </location>
</feature>
<feature type="region of interest" description="Disordered" evidence="2">
    <location>
        <begin position="544"/>
        <end position="590"/>
    </location>
</feature>
<name>A0AAN8VA16_9MAGN</name>
<sequence length="610" mass="69382">GSRILSDIDFKSIKLTERKPSNATKAPEKPIDRVSEMQQQMGQVSEELQRAKEALAAMEEERDRVNHELREMKRATHEANMKLGEELSRELHDKKKTIECLKLELEKAKGFQSKLIEQDALIKKMKMELSSAKDSEGSLLRLVSESTSRIKELEAEVEKEKDSAAKIMNSFIMQTKQLEETKILLEEAKSETASLNETVETNSAAKRGHSGESQSCADGKNSTKEEGEDVQSKKVKDLIEEMRVLKNEVKMATEGEEKTRKAMDDLALALKEVATEANQAKEKLNSTRVELEEAKKEVERLKLQLKSTEDKYNGMLSEVKKEAELFKNNSERLRIEAEESLLAWNGKEIGFVNCIKQAEDEKSAALHENNKLRELLSVAEGKQRLAREENHKLRDILKQALNEANAAKEASRIAIDENSQLKDCLSEKDDALDFLSRENERLTVSEAAAHENIKELKRLLCVSSAKDLKTEDKDFDELSRMIKPVGKEQKENKRLGKAFSFDLKALGVYEGLKELKLPNKMKDEEEDPEKAEALKGSIFDIANTPKEESHHCKTPSPAFTDDGEQINLEDYDHLDGSHFDDSESDRSSHRKKRAFLRRFGDILKRSHKKE</sequence>
<keyword evidence="1" id="KW-0175">Coiled coil</keyword>
<feature type="compositionally biased region" description="Basic and acidic residues" evidence="2">
    <location>
        <begin position="221"/>
        <end position="233"/>
    </location>
</feature>
<organism evidence="3 4">
    <name type="scientific">Dillenia turbinata</name>
    <dbReference type="NCBI Taxonomy" id="194707"/>
    <lineage>
        <taxon>Eukaryota</taxon>
        <taxon>Viridiplantae</taxon>
        <taxon>Streptophyta</taxon>
        <taxon>Embryophyta</taxon>
        <taxon>Tracheophyta</taxon>
        <taxon>Spermatophyta</taxon>
        <taxon>Magnoliopsida</taxon>
        <taxon>eudicotyledons</taxon>
        <taxon>Gunneridae</taxon>
        <taxon>Pentapetalae</taxon>
        <taxon>Dilleniales</taxon>
        <taxon>Dilleniaceae</taxon>
        <taxon>Dillenia</taxon>
    </lineage>
</organism>